<organism evidence="2 3">
    <name type="scientific">Gelidibacter salicanalis</name>
    <dbReference type="NCBI Taxonomy" id="291193"/>
    <lineage>
        <taxon>Bacteria</taxon>
        <taxon>Pseudomonadati</taxon>
        <taxon>Bacteroidota</taxon>
        <taxon>Flavobacteriia</taxon>
        <taxon>Flavobacteriales</taxon>
        <taxon>Flavobacteriaceae</taxon>
        <taxon>Gelidibacter</taxon>
    </lineage>
</organism>
<evidence type="ECO:0000313" key="3">
    <source>
        <dbReference type="Proteomes" id="UP000662373"/>
    </source>
</evidence>
<protein>
    <submittedName>
        <fullName evidence="2">Uncharacterized protein</fullName>
    </submittedName>
</protein>
<keyword evidence="1" id="KW-1133">Transmembrane helix</keyword>
<evidence type="ECO:0000256" key="1">
    <source>
        <dbReference type="SAM" id="Phobius"/>
    </source>
</evidence>
<keyword evidence="1" id="KW-0472">Membrane</keyword>
<proteinExistence type="predicted"/>
<keyword evidence="1" id="KW-0812">Transmembrane</keyword>
<evidence type="ECO:0000313" key="2">
    <source>
        <dbReference type="EMBL" id="MBJ7879952.1"/>
    </source>
</evidence>
<sequence>MKTLLIGIALLGLTILVNSQSLAPYIAHVNLKEVIVSPIKHISYYDAVHHSYAAKGIRNWDTIDTKYDISTSELYGRFDSYIFMFLIMWVKLLLDMIKMMNY</sequence>
<reference evidence="2 3" key="1">
    <citation type="submission" date="2020-09" db="EMBL/GenBank/DDBJ databases">
        <title>Draft genome of Gelidibacter salicanalis PAMC21136.</title>
        <authorList>
            <person name="Park H."/>
        </authorList>
    </citation>
    <scope>NUCLEOTIDE SEQUENCE [LARGE SCALE GENOMIC DNA]</scope>
    <source>
        <strain evidence="2 3">PAMC21136</strain>
    </source>
</reference>
<dbReference type="Proteomes" id="UP000662373">
    <property type="component" value="Unassembled WGS sequence"/>
</dbReference>
<gene>
    <name evidence="2" type="ORF">JEM65_04675</name>
</gene>
<comment type="caution">
    <text evidence="2">The sequence shown here is derived from an EMBL/GenBank/DDBJ whole genome shotgun (WGS) entry which is preliminary data.</text>
</comment>
<dbReference type="AlphaFoldDB" id="A0A934KJ33"/>
<accession>A0A934KJ33</accession>
<keyword evidence="3" id="KW-1185">Reference proteome</keyword>
<name>A0A934KJ33_9FLAO</name>
<feature type="transmembrane region" description="Helical" evidence="1">
    <location>
        <begin position="74"/>
        <end position="94"/>
    </location>
</feature>
<dbReference type="RefSeq" id="WP_199597538.1">
    <property type="nucleotide sequence ID" value="NZ_JAEHJZ010000007.1"/>
</dbReference>
<dbReference type="EMBL" id="JAEHJZ010000007">
    <property type="protein sequence ID" value="MBJ7879952.1"/>
    <property type="molecule type" value="Genomic_DNA"/>
</dbReference>